<dbReference type="AlphaFoldDB" id="A0A0A9DV58"/>
<organism evidence="2">
    <name type="scientific">Arundo donax</name>
    <name type="common">Giant reed</name>
    <name type="synonym">Donax arundinaceus</name>
    <dbReference type="NCBI Taxonomy" id="35708"/>
    <lineage>
        <taxon>Eukaryota</taxon>
        <taxon>Viridiplantae</taxon>
        <taxon>Streptophyta</taxon>
        <taxon>Embryophyta</taxon>
        <taxon>Tracheophyta</taxon>
        <taxon>Spermatophyta</taxon>
        <taxon>Magnoliopsida</taxon>
        <taxon>Liliopsida</taxon>
        <taxon>Poales</taxon>
        <taxon>Poaceae</taxon>
        <taxon>PACMAD clade</taxon>
        <taxon>Arundinoideae</taxon>
        <taxon>Arundineae</taxon>
        <taxon>Arundo</taxon>
    </lineage>
</organism>
<reference evidence="2" key="2">
    <citation type="journal article" date="2015" name="Data Brief">
        <title>Shoot transcriptome of the giant reed, Arundo donax.</title>
        <authorList>
            <person name="Barrero R.A."/>
            <person name="Guerrero F.D."/>
            <person name="Moolhuijzen P."/>
            <person name="Goolsby J.A."/>
            <person name="Tidwell J."/>
            <person name="Bellgard S.E."/>
            <person name="Bellgard M.I."/>
        </authorList>
    </citation>
    <scope>NUCLEOTIDE SEQUENCE</scope>
    <source>
        <tissue evidence="2">Shoot tissue taken approximately 20 cm above the soil surface</tissue>
    </source>
</reference>
<feature type="region of interest" description="Disordered" evidence="1">
    <location>
        <begin position="1"/>
        <end position="20"/>
    </location>
</feature>
<reference evidence="2" key="1">
    <citation type="submission" date="2014-09" db="EMBL/GenBank/DDBJ databases">
        <authorList>
            <person name="Magalhaes I.L.F."/>
            <person name="Oliveira U."/>
            <person name="Santos F.R."/>
            <person name="Vidigal T.H.D.A."/>
            <person name="Brescovit A.D."/>
            <person name="Santos A.J."/>
        </authorList>
    </citation>
    <scope>NUCLEOTIDE SEQUENCE</scope>
    <source>
        <tissue evidence="2">Shoot tissue taken approximately 20 cm above the soil surface</tissue>
    </source>
</reference>
<proteinExistence type="predicted"/>
<name>A0A0A9DV58_ARUDO</name>
<sequence length="49" mass="5265">MWAAETALQQDRQRPPGGPLCFLPPAEGSNLTGATLNSVKVTESNFLFC</sequence>
<accession>A0A0A9DV58</accession>
<dbReference type="EMBL" id="GBRH01205421">
    <property type="protein sequence ID" value="JAD92474.1"/>
    <property type="molecule type" value="Transcribed_RNA"/>
</dbReference>
<protein>
    <submittedName>
        <fullName evidence="2">Uncharacterized protein</fullName>
    </submittedName>
</protein>
<evidence type="ECO:0000256" key="1">
    <source>
        <dbReference type="SAM" id="MobiDB-lite"/>
    </source>
</evidence>
<evidence type="ECO:0000313" key="2">
    <source>
        <dbReference type="EMBL" id="JAD92474.1"/>
    </source>
</evidence>